<keyword evidence="1" id="KW-0472">Membrane</keyword>
<keyword evidence="1" id="KW-1133">Transmembrane helix</keyword>
<keyword evidence="1" id="KW-0812">Transmembrane</keyword>
<protein>
    <submittedName>
        <fullName evidence="2">Uncharacterized protein</fullName>
    </submittedName>
</protein>
<gene>
    <name evidence="2" type="ORF">GC734_08080</name>
</gene>
<feature type="transmembrane region" description="Helical" evidence="1">
    <location>
        <begin position="89"/>
        <end position="107"/>
    </location>
</feature>
<feature type="transmembrane region" description="Helical" evidence="1">
    <location>
        <begin position="233"/>
        <end position="251"/>
    </location>
</feature>
<feature type="transmembrane region" description="Helical" evidence="1">
    <location>
        <begin position="181"/>
        <end position="202"/>
    </location>
</feature>
<sequence>FRDSFRTFKNALIKDNNLLDASNFHKYELYCKEIELKQNWDKRGENVKNTTDLEKNVSRIRDFMDFLLLGFYRKLCDHHTDFLKVFNNLILLIALYALFVFGFTWLHDDKLEDTRAILTLFGFFDKFRLYFDIISTIFVVFGCGFFVCKLDSYEKKNNVSKKQNINFIYIIGDFLNLIKSLLFASFIPCVFYVLFLLFGFFLNLGKDFGYSLLINTLFVSLYICLVYTKSLFFGRYVVLIFSYIVFIIMLIKQPNVIHPLIGKIANESDKFFNYPSLIVLNILYTILLALVLFSLQKTARKNSIVPS</sequence>
<accession>A0A633QZQ6</accession>
<comment type="caution">
    <text evidence="2">The sequence shown here is derived from an EMBL/GenBank/DDBJ whole genome shotgun (WGS) entry which is preliminary data.</text>
</comment>
<feature type="non-terminal residue" evidence="2">
    <location>
        <position position="1"/>
    </location>
</feature>
<name>A0A633QZQ6_CAMCO</name>
<dbReference type="AlphaFoldDB" id="A0A633QZQ6"/>
<feature type="transmembrane region" description="Helical" evidence="1">
    <location>
        <begin position="271"/>
        <end position="293"/>
    </location>
</feature>
<evidence type="ECO:0000256" key="1">
    <source>
        <dbReference type="SAM" id="Phobius"/>
    </source>
</evidence>
<organism evidence="2">
    <name type="scientific">Campylobacter coli</name>
    <dbReference type="NCBI Taxonomy" id="195"/>
    <lineage>
        <taxon>Bacteria</taxon>
        <taxon>Pseudomonadati</taxon>
        <taxon>Campylobacterota</taxon>
        <taxon>Epsilonproteobacteria</taxon>
        <taxon>Campylobacterales</taxon>
        <taxon>Campylobacteraceae</taxon>
        <taxon>Campylobacter</taxon>
    </lineage>
</organism>
<evidence type="ECO:0000313" key="2">
    <source>
        <dbReference type="EMBL" id="EDH3168862.1"/>
    </source>
</evidence>
<feature type="transmembrane region" description="Helical" evidence="1">
    <location>
        <begin position="208"/>
        <end position="226"/>
    </location>
</feature>
<proteinExistence type="predicted"/>
<dbReference type="EMBL" id="AAMHEF010000018">
    <property type="protein sequence ID" value="EDH3168862.1"/>
    <property type="molecule type" value="Genomic_DNA"/>
</dbReference>
<feature type="transmembrane region" description="Helical" evidence="1">
    <location>
        <begin position="127"/>
        <end position="148"/>
    </location>
</feature>
<reference evidence="2" key="1">
    <citation type="submission" date="2019-10" db="EMBL/GenBank/DDBJ databases">
        <authorList>
            <consortium name="NARMS: The National Antimicrobial Resistance Monitoring System"/>
        </authorList>
    </citation>
    <scope>NUCLEOTIDE SEQUENCE</scope>
    <source>
        <strain evidence="2">FSIS11925448</strain>
    </source>
</reference>